<evidence type="ECO:0000313" key="2">
    <source>
        <dbReference type="Proteomes" id="UP000569951"/>
    </source>
</evidence>
<sequence>MTAHGIILDMDGTLIDSNDAHARAWQRAFAEHHLEVPFDRIRPLIGMGSDQLLPRLAGIEKESLQGQALSEAWTRYFQEELPSLRPLDGARSLLEALRARGMRLVLASSGDPKLLDRLIGLVNIRDLLDGSTSSGDGASKPAPDTLQAALNQLGLPPEQVVMLGDTPHDLEAARRAGVRMIALRSGGFSDADLAGAAEIWNDPQDLGEHLEESLLGQSV</sequence>
<dbReference type="Proteomes" id="UP000569951">
    <property type="component" value="Unassembled WGS sequence"/>
</dbReference>
<evidence type="ECO:0000313" key="1">
    <source>
        <dbReference type="EMBL" id="MBB6096957.1"/>
    </source>
</evidence>
<dbReference type="SFLD" id="SFLDG01135">
    <property type="entry name" value="C1.5.6:_HAD__Beta-PGM__Phospha"/>
    <property type="match status" value="1"/>
</dbReference>
<dbReference type="Gene3D" id="3.40.50.1000">
    <property type="entry name" value="HAD superfamily/HAD-like"/>
    <property type="match status" value="1"/>
</dbReference>
<dbReference type="PRINTS" id="PR00413">
    <property type="entry name" value="HADHALOGNASE"/>
</dbReference>
<dbReference type="SFLD" id="SFLDS00003">
    <property type="entry name" value="Haloacid_Dehalogenase"/>
    <property type="match status" value="1"/>
</dbReference>
<dbReference type="GO" id="GO:0006281">
    <property type="term" value="P:DNA repair"/>
    <property type="evidence" value="ECO:0007669"/>
    <property type="project" value="TreeGrafter"/>
</dbReference>
<dbReference type="Pfam" id="PF00702">
    <property type="entry name" value="Hydrolase"/>
    <property type="match status" value="1"/>
</dbReference>
<accession>A0A841HUC8</accession>
<reference evidence="1 2" key="1">
    <citation type="submission" date="2020-08" db="EMBL/GenBank/DDBJ databases">
        <title>Genomic Encyclopedia of Type Strains, Phase IV (KMG-IV): sequencing the most valuable type-strain genomes for metagenomic binning, comparative biology and taxonomic classification.</title>
        <authorList>
            <person name="Goeker M."/>
        </authorList>
    </citation>
    <scope>NUCLEOTIDE SEQUENCE [LARGE SCALE GENOMIC DNA]</scope>
    <source>
        <strain evidence="1 2">DSM 21458</strain>
    </source>
</reference>
<dbReference type="NCBIfam" id="TIGR01549">
    <property type="entry name" value="HAD-SF-IA-v1"/>
    <property type="match status" value="1"/>
</dbReference>
<proteinExistence type="predicted"/>
<dbReference type="PANTHER" id="PTHR43434">
    <property type="entry name" value="PHOSPHOGLYCOLATE PHOSPHATASE"/>
    <property type="match status" value="1"/>
</dbReference>
<dbReference type="EMBL" id="JACHHG010000001">
    <property type="protein sequence ID" value="MBB6096957.1"/>
    <property type="molecule type" value="Genomic_DNA"/>
</dbReference>
<dbReference type="Gene3D" id="1.10.150.240">
    <property type="entry name" value="Putative phosphatase, domain 2"/>
    <property type="match status" value="1"/>
</dbReference>
<dbReference type="NCBIfam" id="TIGR01509">
    <property type="entry name" value="HAD-SF-IA-v3"/>
    <property type="match status" value="1"/>
</dbReference>
<dbReference type="SFLD" id="SFLDG01129">
    <property type="entry name" value="C1.5:_HAD__Beta-PGM__Phosphata"/>
    <property type="match status" value="1"/>
</dbReference>
<dbReference type="PANTHER" id="PTHR43434:SF16">
    <property type="entry name" value="BLL8046 PROTEIN"/>
    <property type="match status" value="1"/>
</dbReference>
<organism evidence="1 2">
    <name type="scientific">Deinobacterium chartae</name>
    <dbReference type="NCBI Taxonomy" id="521158"/>
    <lineage>
        <taxon>Bacteria</taxon>
        <taxon>Thermotogati</taxon>
        <taxon>Deinococcota</taxon>
        <taxon>Deinococci</taxon>
        <taxon>Deinococcales</taxon>
        <taxon>Deinococcaceae</taxon>
        <taxon>Deinobacterium</taxon>
    </lineage>
</organism>
<dbReference type="InterPro" id="IPR023198">
    <property type="entry name" value="PGP-like_dom2"/>
</dbReference>
<dbReference type="InterPro" id="IPR023214">
    <property type="entry name" value="HAD_sf"/>
</dbReference>
<dbReference type="AlphaFoldDB" id="A0A841HUC8"/>
<name>A0A841HUC8_9DEIO</name>
<dbReference type="InterPro" id="IPR036412">
    <property type="entry name" value="HAD-like_sf"/>
</dbReference>
<gene>
    <name evidence="1" type="ORF">HNR42_000369</name>
</gene>
<keyword evidence="1" id="KW-0378">Hydrolase</keyword>
<dbReference type="RefSeq" id="WP_183983888.1">
    <property type="nucleotide sequence ID" value="NZ_JACHHG010000001.1"/>
</dbReference>
<dbReference type="GO" id="GO:0008967">
    <property type="term" value="F:phosphoglycolate phosphatase activity"/>
    <property type="evidence" value="ECO:0007669"/>
    <property type="project" value="TreeGrafter"/>
</dbReference>
<comment type="caution">
    <text evidence="1">The sequence shown here is derived from an EMBL/GenBank/DDBJ whole genome shotgun (WGS) entry which is preliminary data.</text>
</comment>
<protein>
    <submittedName>
        <fullName evidence="1">HAD superfamily hydrolase (TIGR01509 family)</fullName>
    </submittedName>
</protein>
<keyword evidence="2" id="KW-1185">Reference proteome</keyword>
<dbReference type="InterPro" id="IPR006439">
    <property type="entry name" value="HAD-SF_hydro_IA"/>
</dbReference>
<dbReference type="GO" id="GO:0005829">
    <property type="term" value="C:cytosol"/>
    <property type="evidence" value="ECO:0007669"/>
    <property type="project" value="TreeGrafter"/>
</dbReference>
<dbReference type="InterPro" id="IPR050155">
    <property type="entry name" value="HAD-like_hydrolase_sf"/>
</dbReference>
<dbReference type="SUPFAM" id="SSF56784">
    <property type="entry name" value="HAD-like"/>
    <property type="match status" value="1"/>
</dbReference>